<keyword evidence="2 5" id="KW-0645">Protease</keyword>
<dbReference type="InterPro" id="IPR000671">
    <property type="entry name" value="Peptidase_A31"/>
</dbReference>
<dbReference type="InterPro" id="IPR023430">
    <property type="entry name" value="Pept_HybD-like_dom_sf"/>
</dbReference>
<name>A0ABS2CA07_9NEIS</name>
<keyword evidence="6" id="KW-1185">Reference proteome</keyword>
<keyword evidence="4" id="KW-0378">Hydrolase</keyword>
<proteinExistence type="inferred from homology"/>
<dbReference type="PANTHER" id="PTHR30302">
    <property type="entry name" value="HYDROGENASE 1 MATURATION PROTEASE"/>
    <property type="match status" value="1"/>
</dbReference>
<dbReference type="SUPFAM" id="SSF53163">
    <property type="entry name" value="HybD-like"/>
    <property type="match status" value="1"/>
</dbReference>
<protein>
    <submittedName>
        <fullName evidence="5">Hydrogenase maturation protease</fullName>
    </submittedName>
</protein>
<evidence type="ECO:0000256" key="4">
    <source>
        <dbReference type="ARBA" id="ARBA00022801"/>
    </source>
</evidence>
<dbReference type="RefSeq" id="WP_203570230.1">
    <property type="nucleotide sequence ID" value="NZ_WOFE01000001.1"/>
</dbReference>
<accession>A0ABS2CA07</accession>
<dbReference type="GO" id="GO:0006508">
    <property type="term" value="P:proteolysis"/>
    <property type="evidence" value="ECO:0007669"/>
    <property type="project" value="UniProtKB-KW"/>
</dbReference>
<evidence type="ECO:0000256" key="3">
    <source>
        <dbReference type="ARBA" id="ARBA00022750"/>
    </source>
</evidence>
<dbReference type="PANTHER" id="PTHR30302:SF1">
    <property type="entry name" value="HYDROGENASE 2 MATURATION PROTEASE"/>
    <property type="match status" value="1"/>
</dbReference>
<dbReference type="NCBIfam" id="TIGR00072">
    <property type="entry name" value="hydrog_prot"/>
    <property type="match status" value="1"/>
</dbReference>
<sequence length="162" mass="16853">MSFASDLAQILAQPTSIVGIGNTLRGDDAVGCFIADQLAATLPHNTTHQVINVEDVIENHVFRIADSAAKHVLLIDAVQGSGQETGSLVLGRLADMEASGGYSTHKLALAMAGELLERHGKPVYLLGIAAENIDFGLQMTQNIQDSAAAVIALVAKHAGGSQ</sequence>
<organism evidence="5 6">
    <name type="scientific">Deefgea chitinilytica</name>
    <dbReference type="NCBI Taxonomy" id="570276"/>
    <lineage>
        <taxon>Bacteria</taxon>
        <taxon>Pseudomonadati</taxon>
        <taxon>Pseudomonadota</taxon>
        <taxon>Betaproteobacteria</taxon>
        <taxon>Neisseriales</taxon>
        <taxon>Chitinibacteraceae</taxon>
        <taxon>Deefgea</taxon>
    </lineage>
</organism>
<evidence type="ECO:0000256" key="1">
    <source>
        <dbReference type="ARBA" id="ARBA00006814"/>
    </source>
</evidence>
<dbReference type="Pfam" id="PF01750">
    <property type="entry name" value="HycI"/>
    <property type="match status" value="1"/>
</dbReference>
<gene>
    <name evidence="5" type="ORF">GM173_05145</name>
</gene>
<comment type="similarity">
    <text evidence="1">Belongs to the peptidase A31 family.</text>
</comment>
<evidence type="ECO:0000256" key="2">
    <source>
        <dbReference type="ARBA" id="ARBA00022670"/>
    </source>
</evidence>
<evidence type="ECO:0000313" key="6">
    <source>
        <dbReference type="Proteomes" id="UP001195660"/>
    </source>
</evidence>
<evidence type="ECO:0000313" key="5">
    <source>
        <dbReference type="EMBL" id="MBM5570965.1"/>
    </source>
</evidence>
<dbReference type="GO" id="GO:0008233">
    <property type="term" value="F:peptidase activity"/>
    <property type="evidence" value="ECO:0007669"/>
    <property type="project" value="UniProtKB-KW"/>
</dbReference>
<dbReference type="EMBL" id="WOFE01000001">
    <property type="protein sequence ID" value="MBM5570965.1"/>
    <property type="molecule type" value="Genomic_DNA"/>
</dbReference>
<dbReference type="Gene3D" id="3.40.50.1450">
    <property type="entry name" value="HybD-like"/>
    <property type="match status" value="1"/>
</dbReference>
<keyword evidence="3" id="KW-0064">Aspartyl protease</keyword>
<reference evidence="5 6" key="1">
    <citation type="submission" date="2019-11" db="EMBL/GenBank/DDBJ databases">
        <title>Novel Deefgea species.</title>
        <authorList>
            <person name="Han J.-H."/>
        </authorList>
    </citation>
    <scope>NUCLEOTIDE SEQUENCE [LARGE SCALE GENOMIC DNA]</scope>
    <source>
        <strain evidence="5 6">LMG 24817</strain>
    </source>
</reference>
<comment type="caution">
    <text evidence="5">The sequence shown here is derived from an EMBL/GenBank/DDBJ whole genome shotgun (WGS) entry which is preliminary data.</text>
</comment>
<dbReference type="Proteomes" id="UP001195660">
    <property type="component" value="Unassembled WGS sequence"/>
</dbReference>